<feature type="transmembrane region" description="Helical" evidence="1">
    <location>
        <begin position="178"/>
        <end position="203"/>
    </location>
</feature>
<dbReference type="SUPFAM" id="SSF52833">
    <property type="entry name" value="Thioredoxin-like"/>
    <property type="match status" value="1"/>
</dbReference>
<feature type="transmembrane region" description="Helical" evidence="1">
    <location>
        <begin position="411"/>
        <end position="429"/>
    </location>
</feature>
<dbReference type="Gene3D" id="3.40.30.10">
    <property type="entry name" value="Glutaredoxin"/>
    <property type="match status" value="1"/>
</dbReference>
<dbReference type="Proteomes" id="UP000264141">
    <property type="component" value="Unassembled WGS sequence"/>
</dbReference>
<sequence>MKGWKVFLALIWAGLMVWGGFSGVFAQAPQPSDKVPIYFFWGDGCPHCARAKPFLADLTQRIPQAEVRAFEIWNSEENLALFKKMAEAHGFEARFVPTFFIGDQYFEGFSDQTQGKVEAAVQACLGKVCPDPGAGIVPGVPAGQVSLAPAGSGQPVEASRETLELPFFGTVDLTGKSVWISTVLISFVDGVNPCSVWVLTMLLALTLHTGSRKKVLLIGLIFLTVTAGVYALFIAGLFTVLSLVSFVGWIRLVVALVALFFGAVNVKDYFFYKEGISFTIDDAKKPGIYQRIRRVMDASQSFWGLAGATVVMAAGVSLVEFSCTAGFPVLWTNLLTTQQVSALTFVLLLLLYLVIYQLDEMILFFSAVYTLKASRLEEKHGRILKLIGGMLMVTLAGVMVFNPALMNRLSSSLLVFGVAFALTGLVLLIHRRILPAYGIWVGTEKRSGR</sequence>
<feature type="transmembrane region" description="Helical" evidence="1">
    <location>
        <begin position="383"/>
        <end position="405"/>
    </location>
</feature>
<dbReference type="InterPro" id="IPR036249">
    <property type="entry name" value="Thioredoxin-like_sf"/>
</dbReference>
<reference evidence="2 3" key="1">
    <citation type="journal article" date="2018" name="Nat. Biotechnol.">
        <title>A standardized bacterial taxonomy based on genome phylogeny substantially revises the tree of life.</title>
        <authorList>
            <person name="Parks D.H."/>
            <person name="Chuvochina M."/>
            <person name="Waite D.W."/>
            <person name="Rinke C."/>
            <person name="Skarshewski A."/>
            <person name="Chaumeil P.A."/>
            <person name="Hugenholtz P."/>
        </authorList>
    </citation>
    <scope>NUCLEOTIDE SEQUENCE [LARGE SCALE GENOMIC DNA]</scope>
    <source>
        <strain evidence="2">UBA8781</strain>
    </source>
</reference>
<evidence type="ECO:0000256" key="1">
    <source>
        <dbReference type="SAM" id="Phobius"/>
    </source>
</evidence>
<dbReference type="EMBL" id="DPBP01000020">
    <property type="protein sequence ID" value="HCE17065.1"/>
    <property type="molecule type" value="Genomic_DNA"/>
</dbReference>
<protein>
    <submittedName>
        <fullName evidence="2">Uncharacterized protein</fullName>
    </submittedName>
</protein>
<feature type="transmembrane region" description="Helical" evidence="1">
    <location>
        <begin position="302"/>
        <end position="331"/>
    </location>
</feature>
<accession>A0A3D1JFR7</accession>
<comment type="caution">
    <text evidence="2">The sequence shown here is derived from an EMBL/GenBank/DDBJ whole genome shotgun (WGS) entry which is preliminary data.</text>
</comment>
<evidence type="ECO:0000313" key="2">
    <source>
        <dbReference type="EMBL" id="HCE17065.1"/>
    </source>
</evidence>
<proteinExistence type="predicted"/>
<evidence type="ECO:0000313" key="3">
    <source>
        <dbReference type="Proteomes" id="UP000264141"/>
    </source>
</evidence>
<organism evidence="2 3">
    <name type="scientific">Anaerolinea thermolimosa</name>
    <dbReference type="NCBI Taxonomy" id="229919"/>
    <lineage>
        <taxon>Bacteria</taxon>
        <taxon>Bacillati</taxon>
        <taxon>Chloroflexota</taxon>
        <taxon>Anaerolineae</taxon>
        <taxon>Anaerolineales</taxon>
        <taxon>Anaerolineaceae</taxon>
        <taxon>Anaerolinea</taxon>
    </lineage>
</organism>
<feature type="transmembrane region" description="Helical" evidence="1">
    <location>
        <begin position="246"/>
        <end position="266"/>
    </location>
</feature>
<keyword evidence="1" id="KW-0472">Membrane</keyword>
<feature type="transmembrane region" description="Helical" evidence="1">
    <location>
        <begin position="343"/>
        <end position="371"/>
    </location>
</feature>
<feature type="transmembrane region" description="Helical" evidence="1">
    <location>
        <begin position="215"/>
        <end position="240"/>
    </location>
</feature>
<gene>
    <name evidence="2" type="ORF">DEQ80_04320</name>
</gene>
<keyword evidence="1" id="KW-1133">Transmembrane helix</keyword>
<dbReference type="STRING" id="229919.GCA_001050195_02953"/>
<name>A0A3D1JFR7_9CHLR</name>
<dbReference type="PROSITE" id="PS51354">
    <property type="entry name" value="GLUTAREDOXIN_2"/>
    <property type="match status" value="1"/>
</dbReference>
<dbReference type="AlphaFoldDB" id="A0A3D1JFR7"/>
<keyword evidence="1" id="KW-0812">Transmembrane</keyword>